<comment type="caution">
    <text evidence="4">The sequence shown here is derived from an EMBL/GenBank/DDBJ whole genome shotgun (WGS) entry which is preliminary data.</text>
</comment>
<feature type="non-terminal residue" evidence="4">
    <location>
        <position position="130"/>
    </location>
</feature>
<dbReference type="InterPro" id="IPR015421">
    <property type="entry name" value="PyrdxlP-dep_Trfase_major"/>
</dbReference>
<proteinExistence type="predicted"/>
<dbReference type="InterPro" id="IPR015424">
    <property type="entry name" value="PyrdxlP-dep_Trfase"/>
</dbReference>
<reference evidence="4 5" key="1">
    <citation type="submission" date="2015-09" db="EMBL/GenBank/DDBJ databases">
        <title>Genome announcement of multiple Pseudomonas syringae strains.</title>
        <authorList>
            <person name="Thakur S."/>
            <person name="Wang P.W."/>
            <person name="Gong Y."/>
            <person name="Weir B.S."/>
            <person name="Guttman D.S."/>
        </authorList>
    </citation>
    <scope>NUCLEOTIDE SEQUENCE [LARGE SCALE GENOMIC DNA]</scope>
    <source>
        <strain evidence="4 5">ICMP17524</strain>
    </source>
</reference>
<evidence type="ECO:0000256" key="3">
    <source>
        <dbReference type="ARBA" id="ARBA00022679"/>
    </source>
</evidence>
<dbReference type="SUPFAM" id="SSF53383">
    <property type="entry name" value="PLP-dependent transferases"/>
    <property type="match status" value="1"/>
</dbReference>
<evidence type="ECO:0000313" key="5">
    <source>
        <dbReference type="Proteomes" id="UP000050356"/>
    </source>
</evidence>
<feature type="non-terminal residue" evidence="4">
    <location>
        <position position="1"/>
    </location>
</feature>
<evidence type="ECO:0000256" key="2">
    <source>
        <dbReference type="ARBA" id="ARBA00022576"/>
    </source>
</evidence>
<comment type="cofactor">
    <cofactor evidence="1">
        <name>pyridoxal 5'-phosphate</name>
        <dbReference type="ChEBI" id="CHEBI:597326"/>
    </cofactor>
</comment>
<protein>
    <submittedName>
        <fullName evidence="4">Diaminobutyrate--2-oxoglutarate aminotransferase</fullName>
    </submittedName>
</protein>
<dbReference type="AlphaFoldDB" id="A0A0P9MFV1"/>
<dbReference type="Gene3D" id="3.40.640.10">
    <property type="entry name" value="Type I PLP-dependent aspartate aminotransferase-like (Major domain)"/>
    <property type="match status" value="1"/>
</dbReference>
<dbReference type="PANTHER" id="PTHR43552">
    <property type="entry name" value="DIAMINOBUTYRATE--2-OXOGLUTARATE AMINOTRANSFERASE"/>
    <property type="match status" value="1"/>
</dbReference>
<evidence type="ECO:0000256" key="1">
    <source>
        <dbReference type="ARBA" id="ARBA00001933"/>
    </source>
</evidence>
<dbReference type="PANTHER" id="PTHR43552:SF1">
    <property type="entry name" value="DIAMINOBUTYRATE--2-OXOGLUTARATE AMINOTRANSFERASE"/>
    <property type="match status" value="1"/>
</dbReference>
<name>A0A0P9MFV1_PSESX</name>
<dbReference type="RefSeq" id="WP_144430374.1">
    <property type="nucleotide sequence ID" value="NZ_LJQA01000582.1"/>
</dbReference>
<dbReference type="InterPro" id="IPR004637">
    <property type="entry name" value="Dat"/>
</dbReference>
<organism evidence="4 5">
    <name type="scientific">Pseudomonas syringae pv. cerasicola</name>
    <dbReference type="NCBI Taxonomy" id="264451"/>
    <lineage>
        <taxon>Bacteria</taxon>
        <taxon>Pseudomonadati</taxon>
        <taxon>Pseudomonadota</taxon>
        <taxon>Gammaproteobacteria</taxon>
        <taxon>Pseudomonadales</taxon>
        <taxon>Pseudomonadaceae</taxon>
        <taxon>Pseudomonas</taxon>
        <taxon>Pseudomonas syringae</taxon>
    </lineage>
</organism>
<dbReference type="Proteomes" id="UP000050356">
    <property type="component" value="Unassembled WGS sequence"/>
</dbReference>
<evidence type="ECO:0000313" key="4">
    <source>
        <dbReference type="EMBL" id="KPW90631.1"/>
    </source>
</evidence>
<dbReference type="InterPro" id="IPR005814">
    <property type="entry name" value="Aminotrans_3"/>
</dbReference>
<dbReference type="Pfam" id="PF00202">
    <property type="entry name" value="Aminotran_3"/>
    <property type="match status" value="1"/>
</dbReference>
<keyword evidence="2 4" id="KW-0032">Aminotransferase</keyword>
<keyword evidence="3 4" id="KW-0808">Transferase</keyword>
<dbReference type="GO" id="GO:0008483">
    <property type="term" value="F:transaminase activity"/>
    <property type="evidence" value="ECO:0007669"/>
    <property type="project" value="UniProtKB-KW"/>
</dbReference>
<sequence length="130" mass="13630">DLFGLLPQQLADDAKIQFCGPTGTDAVEAALKLVRTATGRSTVLSFQGGYHGMSQGALSLMGSLGPKKPLGALLGTGVQFLPYPYDYRCPFGLGGEQGVRANLHYLENLLNDPEAGVQLPAAVILEVVQG</sequence>
<accession>A0A0P9MFV1</accession>
<gene>
    <name evidence="4" type="ORF">ALO50_04777</name>
</gene>
<dbReference type="EMBL" id="LJQA01000582">
    <property type="protein sequence ID" value="KPW90631.1"/>
    <property type="molecule type" value="Genomic_DNA"/>
</dbReference>
<dbReference type="GO" id="GO:0030170">
    <property type="term" value="F:pyridoxal phosphate binding"/>
    <property type="evidence" value="ECO:0007669"/>
    <property type="project" value="InterPro"/>
</dbReference>